<dbReference type="InterPro" id="IPR016163">
    <property type="entry name" value="Ald_DH_C"/>
</dbReference>
<evidence type="ECO:0000256" key="4">
    <source>
        <dbReference type="PROSITE-ProRule" id="PRU10007"/>
    </source>
</evidence>
<dbReference type="PROSITE" id="PS00687">
    <property type="entry name" value="ALDEHYDE_DEHYDR_GLU"/>
    <property type="match status" value="1"/>
</dbReference>
<keyword evidence="3" id="KW-0520">NAD</keyword>
<dbReference type="InterPro" id="IPR016162">
    <property type="entry name" value="Ald_DH_N"/>
</dbReference>
<evidence type="ECO:0000256" key="2">
    <source>
        <dbReference type="ARBA" id="ARBA00023002"/>
    </source>
</evidence>
<dbReference type="SUPFAM" id="SSF53720">
    <property type="entry name" value="ALDH-like"/>
    <property type="match status" value="1"/>
</dbReference>
<feature type="active site" evidence="4">
    <location>
        <position position="219"/>
    </location>
</feature>
<name>A0A0F4YXE6_RASE3</name>
<dbReference type="GeneID" id="25315783"/>
<sequence length="433" mass="46938">MRRRRDRRLRIRHPARPQRLQVLVPDHPVRPPPHLPPRGRHPDLLPRPGLPPAILSSEVSAVPSWVRLNILASAAILRESAGLVTHIKGEIVPADRPGTTILVKREPVGVIFAISPWNAPVNLTARAIATPLICGNTVVLKPSEYSPKSQHLVVRALLEAGLPPGCVNFLPSSAQDAPAVTEFAVKHRLVRKINFTGSDRVGRIIAGWAAQCLKQTLLELGGKAPVVVLEDANLEDAVNAILFGALSNSGQICMSTERVIIRKNVADEFIQLLLARVKEIKRILAMIDDALANGASLLFGDRSVSGPNKTILQPHVLDHVKPSMAIFREESFGPILCITRADSEEEAVDLANDSDYSLCASVFTRDVLRGMELAQQIRAGSCHVNGPTVYIEPTLPNGGTGGRSGYGRFGGMAGVEEFTERKIVSLVKPDSSY</sequence>
<evidence type="ECO:0000256" key="6">
    <source>
        <dbReference type="SAM" id="MobiDB-lite"/>
    </source>
</evidence>
<dbReference type="Gene3D" id="3.40.309.10">
    <property type="entry name" value="Aldehyde Dehydrogenase, Chain A, domain 2"/>
    <property type="match status" value="2"/>
</dbReference>
<evidence type="ECO:0000256" key="5">
    <source>
        <dbReference type="RuleBase" id="RU003345"/>
    </source>
</evidence>
<keyword evidence="9" id="KW-1185">Reference proteome</keyword>
<reference evidence="8 9" key="1">
    <citation type="submission" date="2015-04" db="EMBL/GenBank/DDBJ databases">
        <authorList>
            <person name="Heijne W.H."/>
            <person name="Fedorova N.D."/>
            <person name="Nierman W.C."/>
            <person name="Vollebregt A.W."/>
            <person name="Zhao Z."/>
            <person name="Wu L."/>
            <person name="Kumar M."/>
            <person name="Stam H."/>
            <person name="van den Berg M.A."/>
            <person name="Pel H.J."/>
        </authorList>
    </citation>
    <scope>NUCLEOTIDE SEQUENCE [LARGE SCALE GENOMIC DNA]</scope>
    <source>
        <strain evidence="8 9">CBS 393.64</strain>
    </source>
</reference>
<evidence type="ECO:0000313" key="9">
    <source>
        <dbReference type="Proteomes" id="UP000053958"/>
    </source>
</evidence>
<dbReference type="PANTHER" id="PTHR42986:SF1">
    <property type="entry name" value="BENZALDEHYDE DEHYDROGENASE YFMT"/>
    <property type="match status" value="1"/>
</dbReference>
<evidence type="ECO:0000313" key="8">
    <source>
        <dbReference type="EMBL" id="KKA22521.1"/>
    </source>
</evidence>
<comment type="similarity">
    <text evidence="1 5">Belongs to the aldehyde dehydrogenase family.</text>
</comment>
<protein>
    <recommendedName>
        <fullName evidence="7">Aldehyde dehydrogenase domain-containing protein</fullName>
    </recommendedName>
</protein>
<evidence type="ECO:0000256" key="1">
    <source>
        <dbReference type="ARBA" id="ARBA00009986"/>
    </source>
</evidence>
<dbReference type="InterPro" id="IPR016161">
    <property type="entry name" value="Ald_DH/histidinol_DH"/>
</dbReference>
<organism evidence="8 9">
    <name type="scientific">Rasamsonia emersonii (strain ATCC 16479 / CBS 393.64 / IMI 116815)</name>
    <dbReference type="NCBI Taxonomy" id="1408163"/>
    <lineage>
        <taxon>Eukaryota</taxon>
        <taxon>Fungi</taxon>
        <taxon>Dikarya</taxon>
        <taxon>Ascomycota</taxon>
        <taxon>Pezizomycotina</taxon>
        <taxon>Eurotiomycetes</taxon>
        <taxon>Eurotiomycetidae</taxon>
        <taxon>Eurotiales</taxon>
        <taxon>Trichocomaceae</taxon>
        <taxon>Rasamsonia</taxon>
    </lineage>
</organism>
<gene>
    <name evidence="8" type="ORF">T310_3434</name>
</gene>
<dbReference type="Pfam" id="PF00171">
    <property type="entry name" value="Aldedh"/>
    <property type="match status" value="1"/>
</dbReference>
<proteinExistence type="inferred from homology"/>
<evidence type="ECO:0000259" key="7">
    <source>
        <dbReference type="Pfam" id="PF00171"/>
    </source>
</evidence>
<dbReference type="Gene3D" id="3.40.605.10">
    <property type="entry name" value="Aldehyde Dehydrogenase, Chain A, domain 1"/>
    <property type="match status" value="2"/>
</dbReference>
<evidence type="ECO:0000256" key="3">
    <source>
        <dbReference type="ARBA" id="ARBA00023027"/>
    </source>
</evidence>
<dbReference type="STRING" id="1408163.A0A0F4YXE6"/>
<feature type="domain" description="Aldehyde dehydrogenase" evidence="7">
    <location>
        <begin position="55"/>
        <end position="424"/>
    </location>
</feature>
<comment type="caution">
    <text evidence="8">The sequence shown here is derived from an EMBL/GenBank/DDBJ whole genome shotgun (WGS) entry which is preliminary data.</text>
</comment>
<dbReference type="AlphaFoldDB" id="A0A0F4YXE6"/>
<dbReference type="PANTHER" id="PTHR42986">
    <property type="entry name" value="BENZALDEHYDE DEHYDROGENASE YFMT"/>
    <property type="match status" value="1"/>
</dbReference>
<accession>A0A0F4YXE6</accession>
<dbReference type="OrthoDB" id="310895at2759"/>
<dbReference type="EMBL" id="LASV01000138">
    <property type="protein sequence ID" value="KKA22521.1"/>
    <property type="molecule type" value="Genomic_DNA"/>
</dbReference>
<dbReference type="RefSeq" id="XP_013329133.1">
    <property type="nucleotide sequence ID" value="XM_013473679.1"/>
</dbReference>
<dbReference type="InterPro" id="IPR015590">
    <property type="entry name" value="Aldehyde_DH_dom"/>
</dbReference>
<dbReference type="Proteomes" id="UP000053958">
    <property type="component" value="Unassembled WGS sequence"/>
</dbReference>
<keyword evidence="2 5" id="KW-0560">Oxidoreductase</keyword>
<dbReference type="GO" id="GO:0016620">
    <property type="term" value="F:oxidoreductase activity, acting on the aldehyde or oxo group of donors, NAD or NADP as acceptor"/>
    <property type="evidence" value="ECO:0007669"/>
    <property type="project" value="InterPro"/>
</dbReference>
<dbReference type="InterPro" id="IPR029510">
    <property type="entry name" value="Ald_DH_CS_GLU"/>
</dbReference>
<feature type="region of interest" description="Disordered" evidence="6">
    <location>
        <begin position="24"/>
        <end position="47"/>
    </location>
</feature>